<evidence type="ECO:0000256" key="3">
    <source>
        <dbReference type="SAM" id="MobiDB-lite"/>
    </source>
</evidence>
<evidence type="ECO:0000259" key="5">
    <source>
        <dbReference type="PROSITE" id="PS50909"/>
    </source>
</evidence>
<dbReference type="PANTHER" id="PTHR13856">
    <property type="entry name" value="VHS DOMAIN CONTAINING PROTEIN FAMILY"/>
    <property type="match status" value="1"/>
</dbReference>
<feature type="compositionally biased region" description="Low complexity" evidence="3">
    <location>
        <begin position="513"/>
        <end position="522"/>
    </location>
</feature>
<evidence type="ECO:0000256" key="2">
    <source>
        <dbReference type="ARBA" id="ARBA00022927"/>
    </source>
</evidence>
<feature type="domain" description="VHS" evidence="4">
    <location>
        <begin position="21"/>
        <end position="154"/>
    </location>
</feature>
<dbReference type="Pfam" id="PF00790">
    <property type="entry name" value="VHS"/>
    <property type="match status" value="1"/>
</dbReference>
<keyword evidence="1" id="KW-0813">Transport</keyword>
<feature type="compositionally biased region" description="Gly residues" evidence="3">
    <location>
        <begin position="265"/>
        <end position="281"/>
    </location>
</feature>
<reference evidence="6 7" key="1">
    <citation type="journal article" date="2022" name="Front. Cell. Infect. Microbiol.">
        <title>The Genomes of Two Strains of Taenia crassiceps the Animal Model for the Study of Human Cysticercosis.</title>
        <authorList>
            <person name="Bobes R.J."/>
            <person name="Estrada K."/>
            <person name="Rios-Valencia D.G."/>
            <person name="Calderon-Gallegos A."/>
            <person name="de la Torre P."/>
            <person name="Carrero J.C."/>
            <person name="Sanchez-Flores A."/>
            <person name="Laclette J.P."/>
        </authorList>
    </citation>
    <scope>NUCLEOTIDE SEQUENCE [LARGE SCALE GENOMIC DNA]</scope>
    <source>
        <strain evidence="6">WFUcys</strain>
    </source>
</reference>
<comment type="caution">
    <text evidence="6">The sequence shown here is derived from an EMBL/GenBank/DDBJ whole genome shotgun (WGS) entry which is preliminary data.</text>
</comment>
<feature type="region of interest" description="Disordered" evidence="3">
    <location>
        <begin position="513"/>
        <end position="570"/>
    </location>
</feature>
<dbReference type="CDD" id="cd14233">
    <property type="entry name" value="GAT_TOM1_like"/>
    <property type="match status" value="1"/>
</dbReference>
<feature type="domain" description="GAT" evidence="5">
    <location>
        <begin position="388"/>
        <end position="476"/>
    </location>
</feature>
<feature type="region of interest" description="Disordered" evidence="3">
    <location>
        <begin position="656"/>
        <end position="700"/>
    </location>
</feature>
<dbReference type="PROSITE" id="PS50179">
    <property type="entry name" value="VHS"/>
    <property type="match status" value="1"/>
</dbReference>
<evidence type="ECO:0000313" key="7">
    <source>
        <dbReference type="Proteomes" id="UP001651158"/>
    </source>
</evidence>
<organism evidence="6 7">
    <name type="scientific">Taenia crassiceps</name>
    <dbReference type="NCBI Taxonomy" id="6207"/>
    <lineage>
        <taxon>Eukaryota</taxon>
        <taxon>Metazoa</taxon>
        <taxon>Spiralia</taxon>
        <taxon>Lophotrochozoa</taxon>
        <taxon>Platyhelminthes</taxon>
        <taxon>Cestoda</taxon>
        <taxon>Eucestoda</taxon>
        <taxon>Cyclophyllidea</taxon>
        <taxon>Taeniidae</taxon>
        <taxon>Taenia</taxon>
    </lineage>
</organism>
<dbReference type="PANTHER" id="PTHR13856:SF137">
    <property type="entry name" value="GH05942P"/>
    <property type="match status" value="1"/>
</dbReference>
<dbReference type="Pfam" id="PF03127">
    <property type="entry name" value="GAT"/>
    <property type="match status" value="1"/>
</dbReference>
<dbReference type="Gene3D" id="1.20.58.160">
    <property type="match status" value="1"/>
</dbReference>
<dbReference type="Proteomes" id="UP001651158">
    <property type="component" value="Unassembled WGS sequence"/>
</dbReference>
<proteinExistence type="predicted"/>
<dbReference type="InterPro" id="IPR004152">
    <property type="entry name" value="GAT_dom"/>
</dbReference>
<feature type="region of interest" description="Disordered" evidence="3">
    <location>
        <begin position="316"/>
        <end position="370"/>
    </location>
</feature>
<dbReference type="SUPFAM" id="SSF89009">
    <property type="entry name" value="GAT-like domain"/>
    <property type="match status" value="1"/>
</dbReference>
<dbReference type="InterPro" id="IPR002014">
    <property type="entry name" value="VHS_dom"/>
</dbReference>
<feature type="region of interest" description="Disordered" evidence="3">
    <location>
        <begin position="157"/>
        <end position="281"/>
    </location>
</feature>
<feature type="compositionally biased region" description="Low complexity" evidence="3">
    <location>
        <begin position="176"/>
        <end position="189"/>
    </location>
</feature>
<evidence type="ECO:0000313" key="6">
    <source>
        <dbReference type="EMBL" id="KAL5106899.1"/>
    </source>
</evidence>
<dbReference type="CDD" id="cd03565">
    <property type="entry name" value="VHS_Tom1_like"/>
    <property type="match status" value="1"/>
</dbReference>
<dbReference type="PROSITE" id="PS50909">
    <property type="entry name" value="GAT"/>
    <property type="match status" value="1"/>
</dbReference>
<accession>A0ABR4QBP9</accession>
<feature type="compositionally biased region" description="Pro residues" evidence="3">
    <location>
        <begin position="666"/>
        <end position="692"/>
    </location>
</feature>
<dbReference type="Gene3D" id="1.25.40.90">
    <property type="match status" value="1"/>
</dbReference>
<evidence type="ECO:0000259" key="4">
    <source>
        <dbReference type="PROSITE" id="PS50179"/>
    </source>
</evidence>
<name>A0ABR4QBP9_9CEST</name>
<dbReference type="InterPro" id="IPR038425">
    <property type="entry name" value="GAT_sf"/>
</dbReference>
<dbReference type="SUPFAM" id="SSF48464">
    <property type="entry name" value="ENTH/VHS domain"/>
    <property type="match status" value="1"/>
</dbReference>
<protein>
    <submittedName>
        <fullName evidence="6">TOM1-like protein 2</fullName>
    </submittedName>
</protein>
<dbReference type="InterPro" id="IPR008942">
    <property type="entry name" value="ENTH_VHS"/>
</dbReference>
<dbReference type="SMART" id="SM00288">
    <property type="entry name" value="VHS"/>
    <property type="match status" value="1"/>
</dbReference>
<feature type="compositionally biased region" description="Low complexity" evidence="3">
    <location>
        <begin position="229"/>
        <end position="239"/>
    </location>
</feature>
<keyword evidence="7" id="KW-1185">Reference proteome</keyword>
<gene>
    <name evidence="6" type="ORF">TcWFU_006004</name>
</gene>
<evidence type="ECO:0000256" key="1">
    <source>
        <dbReference type="ARBA" id="ARBA00022448"/>
    </source>
</evidence>
<sequence>MQNLFQSHPYSTRVGTLIERVTDSGKLAIDWTIVLEICDALGETDEGPKEAIRAIRKRLTSSAGKDHISIWYTLILIEACLKNCGRRFQAQVANRDFLHDLIKVLLPKHNPPIQLQTKILFLIKSWVDASWDVPGRRDLEKVYTALRRKGVQFPTSMECKTLPPSQQSAAVKRPISSSTTSRSTKLASTFRRLTSGALGGGGGDGRFKTHSSTLSQNRADDSRRCHYNQHQQQSSSTSHLQRVGTSESPLTNRSRDGGRQIRLRSGGGGGGGGGGGSGGGIEPTAQVLQVVAINGYPVVTRDGQEVFFAAAPRAFSNSHHHHHHHNQQQQQQQQQQYRSHQSSQQLRQQQQQTSSTMHHHSMPSGMYSLSGDQALVDHEGTVRRLSTAQRERLSQDLTVVQTNLHILNDMLTELQPDAISPDDLELLQELNETCRMMQQRVGEFLSQVADDAVTLTLIQLNDELNSAFQRYERFERYRLRAMRAQIANREVGQPRPALPSAQLMPPQQLQLQLPPTAQQQQPQPQPHHHLHLSLPSTSGVSPHQKDDHEESGGSGGGGGRNDEDEDDDDDELLDAVAEQTQRNPHNTDAGDSELVSMGDWSDGALALQALRLNDTSHTSWNTDSSAAQLERVFGAGYNNLTSHPTETQTALPSIQALPGPQLEPLQPQPVPLPPPPPHPLPPPSSKALPQPPMKKRTPSEVRRLEEALLLFDS</sequence>
<feature type="compositionally biased region" description="Polar residues" evidence="3">
    <location>
        <begin position="243"/>
        <end position="252"/>
    </location>
</feature>
<keyword evidence="2" id="KW-0653">Protein transport</keyword>
<dbReference type="EMBL" id="JAKROA010000005">
    <property type="protein sequence ID" value="KAL5106899.1"/>
    <property type="molecule type" value="Genomic_DNA"/>
</dbReference>
<feature type="compositionally biased region" description="Low complexity" evidence="3">
    <location>
        <begin position="327"/>
        <end position="356"/>
    </location>
</feature>